<evidence type="ECO:0000313" key="2">
    <source>
        <dbReference type="EMBL" id="EEX92001.1"/>
    </source>
</evidence>
<reference evidence="3 4" key="3">
    <citation type="journal article" date="2012" name="Int. J. Syst. Evol. Microbiol.">
        <title>Vibrio caribbeanicus sp. nov., isolated from the marine sponge Scleritoderma cyanea.</title>
        <authorList>
            <person name="Hoffmann M."/>
            <person name="Monday S.R."/>
            <person name="Allard M.W."/>
            <person name="Strain E.A."/>
            <person name="Whittaker P."/>
            <person name="Naum M."/>
            <person name="McCarthy P.J."/>
            <person name="Lopez J.V."/>
            <person name="Fischer M."/>
            <person name="Brown E.W."/>
        </authorList>
    </citation>
    <scope>NUCLEOTIDE SEQUENCE [LARGE SCALE GENOMIC DNA]</scope>
    <source>
        <strain evidence="3">CIP 102891</strain>
        <strain evidence="4">CIP 102891 / ATCC 33934</strain>
    </source>
</reference>
<reference evidence="3" key="2">
    <citation type="submission" date="2011-08" db="EMBL/GenBank/DDBJ databases">
        <authorList>
            <person name="Hoffman M."/>
            <person name="Strain E.A."/>
            <person name="Brown E."/>
            <person name="Allard M.W."/>
        </authorList>
    </citation>
    <scope>NUCLEOTIDE SEQUENCE</scope>
    <source>
        <strain evidence="3">CIP 102891</strain>
    </source>
</reference>
<feature type="transmembrane region" description="Helical" evidence="1">
    <location>
        <begin position="30"/>
        <end position="48"/>
    </location>
</feature>
<evidence type="ECO:0000313" key="5">
    <source>
        <dbReference type="Proteomes" id="UP000003515"/>
    </source>
</evidence>
<sequence>MYNNYIKELSIKTYQEELAKEYVHARRSRFHTPSFSAGVVASLLLFIVF</sequence>
<keyword evidence="5" id="KW-1185">Reference proteome</keyword>
<dbReference type="EMBL" id="ACZV01000005">
    <property type="protein sequence ID" value="EEX92001.1"/>
    <property type="molecule type" value="Genomic_DNA"/>
</dbReference>
<dbReference type="eggNOG" id="ENOG5031NUX">
    <property type="taxonomic scope" value="Bacteria"/>
</dbReference>
<dbReference type="EMBL" id="AFWH01000002">
    <property type="protein sequence ID" value="EGU53671.1"/>
    <property type="molecule type" value="Genomic_DNA"/>
</dbReference>
<protein>
    <submittedName>
        <fullName evidence="3">Uncharacterized protein</fullName>
    </submittedName>
</protein>
<dbReference type="STRING" id="675816.VIA_002645"/>
<name>C9QK06_VIBOR</name>
<organism evidence="3 4">
    <name type="scientific">Vibrio orientalis CIP 102891 = ATCC 33934</name>
    <dbReference type="NCBI Taxonomy" id="675816"/>
    <lineage>
        <taxon>Bacteria</taxon>
        <taxon>Pseudomonadati</taxon>
        <taxon>Pseudomonadota</taxon>
        <taxon>Gammaproteobacteria</taxon>
        <taxon>Vibrionales</taxon>
        <taxon>Vibrionaceae</taxon>
        <taxon>Vibrio</taxon>
        <taxon>Vibrio oreintalis group</taxon>
    </lineage>
</organism>
<proteinExistence type="predicted"/>
<evidence type="ECO:0000313" key="3">
    <source>
        <dbReference type="EMBL" id="EGU53671.1"/>
    </source>
</evidence>
<evidence type="ECO:0000256" key="1">
    <source>
        <dbReference type="SAM" id="Phobius"/>
    </source>
</evidence>
<reference evidence="2 5" key="1">
    <citation type="submission" date="2009-10" db="EMBL/GenBank/DDBJ databases">
        <authorList>
            <consortium name="Los Alamos National Laboratory (LANL)"/>
            <consortium name="National Microbial Pathogen Data Resource (NMPDR)"/>
            <person name="Munk A.C."/>
            <person name="Chertkov O."/>
            <person name="Tapia R."/>
            <person name="Green L."/>
            <person name="Rogers Y."/>
            <person name="Detter J.C."/>
            <person name="Bruce D."/>
            <person name="Brettin T.S."/>
            <person name="Colwell R.R."/>
            <person name="Huq A."/>
            <person name="Grim C.J."/>
            <person name="Hasan N.A."/>
            <person name="Bartels D."/>
            <person name="Vonstein V."/>
        </authorList>
    </citation>
    <scope>NUCLEOTIDE SEQUENCE [LARGE SCALE GENOMIC DNA]</scope>
    <source>
        <strain evidence="2 5">CIP 102891</strain>
    </source>
</reference>
<accession>C9QK06</accession>
<dbReference type="PATRIC" id="fig|675816.5.peg.336"/>
<keyword evidence="1" id="KW-1133">Transmembrane helix</keyword>
<dbReference type="Proteomes" id="UP000003515">
    <property type="component" value="Unassembled WGS sequence"/>
</dbReference>
<evidence type="ECO:0000313" key="4">
    <source>
        <dbReference type="Proteomes" id="UP000002817"/>
    </source>
</evidence>
<dbReference type="RefSeq" id="WP_004413555.1">
    <property type="nucleotide sequence ID" value="NZ_ACZV01000005.1"/>
</dbReference>
<dbReference type="Proteomes" id="UP000002817">
    <property type="component" value="Unassembled WGS sequence"/>
</dbReference>
<keyword evidence="1" id="KW-0812">Transmembrane</keyword>
<keyword evidence="1" id="KW-0472">Membrane</keyword>
<comment type="caution">
    <text evidence="3">The sequence shown here is derived from an EMBL/GenBank/DDBJ whole genome shotgun (WGS) entry which is preliminary data.</text>
</comment>
<dbReference type="AlphaFoldDB" id="C9QK06"/>
<gene>
    <name evidence="2" type="ORF">VIA_002645</name>
    <name evidence="3" type="ORF">VIOR3934_02922</name>
</gene>